<keyword evidence="3" id="KW-1185">Reference proteome</keyword>
<reference evidence="2 3" key="1">
    <citation type="submission" date="2020-04" db="EMBL/GenBank/DDBJ databases">
        <title>Plant Genome Project.</title>
        <authorList>
            <person name="Zhang R.-G."/>
        </authorList>
    </citation>
    <scope>NUCLEOTIDE SEQUENCE [LARGE SCALE GENOMIC DNA]</scope>
    <source>
        <strain evidence="2">YNK0</strain>
        <tissue evidence="2">Leaf</tissue>
    </source>
</reference>
<sequence>MYATGKVTKPAPACCTGLQALAQTVKSVDDKKDICRCLKDGVKAFRGVQDKFLSQIPNACKIKVGFPVSISTNCETIH</sequence>
<evidence type="ECO:0000313" key="3">
    <source>
        <dbReference type="Proteomes" id="UP000655225"/>
    </source>
</evidence>
<dbReference type="PANTHER" id="PTHR33076">
    <property type="entry name" value="NON-SPECIFIC LIPID-TRANSFER PROTEIN 2-RELATED"/>
    <property type="match status" value="1"/>
</dbReference>
<dbReference type="CDD" id="cd01960">
    <property type="entry name" value="nsLTP1"/>
    <property type="match status" value="1"/>
</dbReference>
<dbReference type="Pfam" id="PF00234">
    <property type="entry name" value="Tryp_alpha_amyl"/>
    <property type="match status" value="1"/>
</dbReference>
<dbReference type="InterPro" id="IPR000528">
    <property type="entry name" value="Plant_nsLTP"/>
</dbReference>
<proteinExistence type="predicted"/>
<comment type="caution">
    <text evidence="2">The sequence shown here is derived from an EMBL/GenBank/DDBJ whole genome shotgun (WGS) entry which is preliminary data.</text>
</comment>
<dbReference type="Proteomes" id="UP000655225">
    <property type="component" value="Unassembled WGS sequence"/>
</dbReference>
<dbReference type="SUPFAM" id="SSF47699">
    <property type="entry name" value="Bifunctional inhibitor/lipid-transfer protein/seed storage 2S albumin"/>
    <property type="match status" value="1"/>
</dbReference>
<dbReference type="PRINTS" id="PR00382">
    <property type="entry name" value="LIPIDTRNSFER"/>
</dbReference>
<evidence type="ECO:0000313" key="2">
    <source>
        <dbReference type="EMBL" id="KAF8390949.1"/>
    </source>
</evidence>
<dbReference type="InterPro" id="IPR016140">
    <property type="entry name" value="Bifunc_inhib/LTP/seed_store"/>
</dbReference>
<dbReference type="InterPro" id="IPR036312">
    <property type="entry name" value="Bifun_inhib/LTP/seed_sf"/>
</dbReference>
<dbReference type="PROSITE" id="PS00597">
    <property type="entry name" value="PLANT_LTP"/>
    <property type="match status" value="1"/>
</dbReference>
<dbReference type="GO" id="GO:0008289">
    <property type="term" value="F:lipid binding"/>
    <property type="evidence" value="ECO:0007669"/>
    <property type="project" value="InterPro"/>
</dbReference>
<dbReference type="OMA" id="VNTNCEM"/>
<dbReference type="Gene3D" id="1.10.110.10">
    <property type="entry name" value="Plant lipid-transfer and hydrophobic proteins"/>
    <property type="match status" value="1"/>
</dbReference>
<evidence type="ECO:0000259" key="1">
    <source>
        <dbReference type="Pfam" id="PF00234"/>
    </source>
</evidence>
<dbReference type="EMBL" id="JABCRI010000017">
    <property type="protein sequence ID" value="KAF8390949.1"/>
    <property type="molecule type" value="Genomic_DNA"/>
</dbReference>
<organism evidence="2 3">
    <name type="scientific">Tetracentron sinense</name>
    <name type="common">Spur-leaf</name>
    <dbReference type="NCBI Taxonomy" id="13715"/>
    <lineage>
        <taxon>Eukaryota</taxon>
        <taxon>Viridiplantae</taxon>
        <taxon>Streptophyta</taxon>
        <taxon>Embryophyta</taxon>
        <taxon>Tracheophyta</taxon>
        <taxon>Spermatophyta</taxon>
        <taxon>Magnoliopsida</taxon>
        <taxon>Trochodendrales</taxon>
        <taxon>Trochodendraceae</taxon>
        <taxon>Tetracentron</taxon>
    </lineage>
</organism>
<gene>
    <name evidence="2" type="ORF">HHK36_023249</name>
</gene>
<dbReference type="AlphaFoldDB" id="A0A835D8I2"/>
<dbReference type="GO" id="GO:0006869">
    <property type="term" value="P:lipid transport"/>
    <property type="evidence" value="ECO:0007669"/>
    <property type="project" value="InterPro"/>
</dbReference>
<dbReference type="OrthoDB" id="1917968at2759"/>
<feature type="domain" description="Bifunctional inhibitor/plant lipid transfer protein/seed storage helical" evidence="1">
    <location>
        <begin position="2"/>
        <end position="74"/>
    </location>
</feature>
<protein>
    <recommendedName>
        <fullName evidence="1">Bifunctional inhibitor/plant lipid transfer protein/seed storage helical domain-containing protein</fullName>
    </recommendedName>
</protein>
<name>A0A835D8I2_TETSI</name>
<accession>A0A835D8I2</accession>